<proteinExistence type="predicted"/>
<comment type="caution">
    <text evidence="2">The sequence shown here is derived from an EMBL/GenBank/DDBJ whole genome shotgun (WGS) entry which is preliminary data.</text>
</comment>
<gene>
    <name evidence="2" type="ORF">AWRI4620_LOCUS889</name>
</gene>
<organism evidence="2 3">
    <name type="scientific">Aureobasidium uvarum</name>
    <dbReference type="NCBI Taxonomy" id="2773716"/>
    <lineage>
        <taxon>Eukaryota</taxon>
        <taxon>Fungi</taxon>
        <taxon>Dikarya</taxon>
        <taxon>Ascomycota</taxon>
        <taxon>Pezizomycotina</taxon>
        <taxon>Dothideomycetes</taxon>
        <taxon>Dothideomycetidae</taxon>
        <taxon>Dothideales</taxon>
        <taxon>Saccotheciaceae</taxon>
        <taxon>Aureobasidium</taxon>
    </lineage>
</organism>
<feature type="compositionally biased region" description="Polar residues" evidence="1">
    <location>
        <begin position="1"/>
        <end position="24"/>
    </location>
</feature>
<feature type="region of interest" description="Disordered" evidence="1">
    <location>
        <begin position="1"/>
        <end position="50"/>
    </location>
</feature>
<accession>A0A9N8KGI6</accession>
<evidence type="ECO:0000256" key="1">
    <source>
        <dbReference type="SAM" id="MobiDB-lite"/>
    </source>
</evidence>
<sequence>MSSTAIEMDSIKNSSSVQTASSFEHQIEDAEDAATNEATKGGTKDDDYDMRRMGKAQELRVSLELFEHRMSYS</sequence>
<evidence type="ECO:0000313" key="3">
    <source>
        <dbReference type="Proteomes" id="UP000745764"/>
    </source>
</evidence>
<name>A0A9N8KGI6_9PEZI</name>
<dbReference type="EMBL" id="CAINUL010000001">
    <property type="protein sequence ID" value="CAD0106634.1"/>
    <property type="molecule type" value="Genomic_DNA"/>
</dbReference>
<dbReference type="AlphaFoldDB" id="A0A9N8KGI6"/>
<keyword evidence="3" id="KW-1185">Reference proteome</keyword>
<protein>
    <submittedName>
        <fullName evidence="2">Uncharacterized protein</fullName>
    </submittedName>
</protein>
<dbReference type="Proteomes" id="UP000745764">
    <property type="component" value="Unassembled WGS sequence"/>
</dbReference>
<reference evidence="2" key="1">
    <citation type="submission" date="2020-06" db="EMBL/GenBank/DDBJ databases">
        <authorList>
            <person name="Onetto C."/>
        </authorList>
    </citation>
    <scope>NUCLEOTIDE SEQUENCE</scope>
</reference>
<evidence type="ECO:0000313" key="2">
    <source>
        <dbReference type="EMBL" id="CAD0106634.1"/>
    </source>
</evidence>